<sequence>MVAKVFGVGGGLDNVDFEGVISVEAVVTVAWAWYDGSFGVLCDGLGVFSSRFWGWGVLDGGKYGWMVFRWWWIGLE</sequence>
<dbReference type="EMBL" id="CAUOFW020001136">
    <property type="protein sequence ID" value="CAK9141471.1"/>
    <property type="molecule type" value="Genomic_DNA"/>
</dbReference>
<keyword evidence="2" id="KW-1185">Reference proteome</keyword>
<evidence type="ECO:0008006" key="3">
    <source>
        <dbReference type="Google" id="ProtNLM"/>
    </source>
</evidence>
<evidence type="ECO:0000313" key="2">
    <source>
        <dbReference type="Proteomes" id="UP001642360"/>
    </source>
</evidence>
<name>A0ABC8R8Z6_9AQUA</name>
<dbReference type="AlphaFoldDB" id="A0ABC8R8Z6"/>
<reference evidence="1 2" key="1">
    <citation type="submission" date="2024-02" db="EMBL/GenBank/DDBJ databases">
        <authorList>
            <person name="Vignale AGUSTIN F."/>
            <person name="Sosa J E."/>
            <person name="Modenutti C."/>
        </authorList>
    </citation>
    <scope>NUCLEOTIDE SEQUENCE [LARGE SCALE GENOMIC DNA]</scope>
</reference>
<proteinExistence type="predicted"/>
<organism evidence="1 2">
    <name type="scientific">Ilex paraguariensis</name>
    <name type="common">yerba mate</name>
    <dbReference type="NCBI Taxonomy" id="185542"/>
    <lineage>
        <taxon>Eukaryota</taxon>
        <taxon>Viridiplantae</taxon>
        <taxon>Streptophyta</taxon>
        <taxon>Embryophyta</taxon>
        <taxon>Tracheophyta</taxon>
        <taxon>Spermatophyta</taxon>
        <taxon>Magnoliopsida</taxon>
        <taxon>eudicotyledons</taxon>
        <taxon>Gunneridae</taxon>
        <taxon>Pentapetalae</taxon>
        <taxon>asterids</taxon>
        <taxon>campanulids</taxon>
        <taxon>Aquifoliales</taxon>
        <taxon>Aquifoliaceae</taxon>
        <taxon>Ilex</taxon>
    </lineage>
</organism>
<protein>
    <recommendedName>
        <fullName evidence="3">Transmembrane protein</fullName>
    </recommendedName>
</protein>
<accession>A0ABC8R8Z6</accession>
<comment type="caution">
    <text evidence="1">The sequence shown here is derived from an EMBL/GenBank/DDBJ whole genome shotgun (WGS) entry which is preliminary data.</text>
</comment>
<gene>
    <name evidence="1" type="ORF">ILEXP_LOCUS9056</name>
</gene>
<evidence type="ECO:0000313" key="1">
    <source>
        <dbReference type="EMBL" id="CAK9141471.1"/>
    </source>
</evidence>
<dbReference type="Proteomes" id="UP001642360">
    <property type="component" value="Unassembled WGS sequence"/>
</dbReference>